<name>A0AAW0LQU6_QUESU</name>
<keyword evidence="2" id="KW-1185">Reference proteome</keyword>
<dbReference type="Proteomes" id="UP000237347">
    <property type="component" value="Unassembled WGS sequence"/>
</dbReference>
<proteinExistence type="predicted"/>
<reference evidence="1 2" key="1">
    <citation type="journal article" date="2018" name="Sci. Data">
        <title>The draft genome sequence of cork oak.</title>
        <authorList>
            <person name="Ramos A.M."/>
            <person name="Usie A."/>
            <person name="Barbosa P."/>
            <person name="Barros P.M."/>
            <person name="Capote T."/>
            <person name="Chaves I."/>
            <person name="Simoes F."/>
            <person name="Abreu I."/>
            <person name="Carrasquinho I."/>
            <person name="Faro C."/>
            <person name="Guimaraes J.B."/>
            <person name="Mendonca D."/>
            <person name="Nobrega F."/>
            <person name="Rodrigues L."/>
            <person name="Saibo N.J.M."/>
            <person name="Varela M.C."/>
            <person name="Egas C."/>
            <person name="Matos J."/>
            <person name="Miguel C.M."/>
            <person name="Oliveira M.M."/>
            <person name="Ricardo C.P."/>
            <person name="Goncalves S."/>
        </authorList>
    </citation>
    <scope>NUCLEOTIDE SEQUENCE [LARGE SCALE GENOMIC DNA]</scope>
    <source>
        <strain evidence="2">cv. HL8</strain>
    </source>
</reference>
<organism evidence="1 2">
    <name type="scientific">Quercus suber</name>
    <name type="common">Cork oak</name>
    <dbReference type="NCBI Taxonomy" id="58331"/>
    <lineage>
        <taxon>Eukaryota</taxon>
        <taxon>Viridiplantae</taxon>
        <taxon>Streptophyta</taxon>
        <taxon>Embryophyta</taxon>
        <taxon>Tracheophyta</taxon>
        <taxon>Spermatophyta</taxon>
        <taxon>Magnoliopsida</taxon>
        <taxon>eudicotyledons</taxon>
        <taxon>Gunneridae</taxon>
        <taxon>Pentapetalae</taxon>
        <taxon>rosids</taxon>
        <taxon>fabids</taxon>
        <taxon>Fagales</taxon>
        <taxon>Fagaceae</taxon>
        <taxon>Quercus</taxon>
    </lineage>
</organism>
<dbReference type="EMBL" id="PKMF04000060">
    <property type="protein sequence ID" value="KAK7853955.1"/>
    <property type="molecule type" value="Genomic_DNA"/>
</dbReference>
<evidence type="ECO:0000313" key="2">
    <source>
        <dbReference type="Proteomes" id="UP000237347"/>
    </source>
</evidence>
<sequence>MVVADLIDDNTGCWNGMILDTYFLPFEAQKIRSIPICFTPQEDILIWPKSKDGMYSVKSGYQLLCAMERSEVASVSDNGEVKKFWSALWRLNVPNKNKKGAELFITYCWSIWNRRNKLRVKEAVIPLEKIADQAQQYLTEF</sequence>
<accession>A0AAW0LQU6</accession>
<evidence type="ECO:0000313" key="1">
    <source>
        <dbReference type="EMBL" id="KAK7853955.1"/>
    </source>
</evidence>
<dbReference type="AlphaFoldDB" id="A0AAW0LQU6"/>
<comment type="caution">
    <text evidence="1">The sequence shown here is derived from an EMBL/GenBank/DDBJ whole genome shotgun (WGS) entry which is preliminary data.</text>
</comment>
<gene>
    <name evidence="1" type="ORF">CFP56_034170</name>
</gene>
<protein>
    <submittedName>
        <fullName evidence="1">Uncharacterized protein</fullName>
    </submittedName>
</protein>